<dbReference type="InterPro" id="IPR042777">
    <property type="entry name" value="Sen15_fungi"/>
</dbReference>
<dbReference type="GO" id="GO:0000214">
    <property type="term" value="C:tRNA-intron endonuclease complex"/>
    <property type="evidence" value="ECO:0007669"/>
    <property type="project" value="InterPro"/>
</dbReference>
<dbReference type="Proteomes" id="UP000799767">
    <property type="component" value="Unassembled WGS sequence"/>
</dbReference>
<organism evidence="5 6">
    <name type="scientific">Neohortaea acidophila</name>
    <dbReference type="NCBI Taxonomy" id="245834"/>
    <lineage>
        <taxon>Eukaryota</taxon>
        <taxon>Fungi</taxon>
        <taxon>Dikarya</taxon>
        <taxon>Ascomycota</taxon>
        <taxon>Pezizomycotina</taxon>
        <taxon>Dothideomycetes</taxon>
        <taxon>Dothideomycetidae</taxon>
        <taxon>Mycosphaerellales</taxon>
        <taxon>Teratosphaeriaceae</taxon>
        <taxon>Neohortaea</taxon>
    </lineage>
</organism>
<evidence type="ECO:0000256" key="2">
    <source>
        <dbReference type="ARBA" id="ARBA00022694"/>
    </source>
</evidence>
<reference evidence="5" key="1">
    <citation type="journal article" date="2020" name="Stud. Mycol.">
        <title>101 Dothideomycetes genomes: a test case for predicting lifestyles and emergence of pathogens.</title>
        <authorList>
            <person name="Haridas S."/>
            <person name="Albert R."/>
            <person name="Binder M."/>
            <person name="Bloem J."/>
            <person name="Labutti K."/>
            <person name="Salamov A."/>
            <person name="Andreopoulos B."/>
            <person name="Baker S."/>
            <person name="Barry K."/>
            <person name="Bills G."/>
            <person name="Bluhm B."/>
            <person name="Cannon C."/>
            <person name="Castanera R."/>
            <person name="Culley D."/>
            <person name="Daum C."/>
            <person name="Ezra D."/>
            <person name="Gonzalez J."/>
            <person name="Henrissat B."/>
            <person name="Kuo A."/>
            <person name="Liang C."/>
            <person name="Lipzen A."/>
            <person name="Lutzoni F."/>
            <person name="Magnuson J."/>
            <person name="Mondo S."/>
            <person name="Nolan M."/>
            <person name="Ohm R."/>
            <person name="Pangilinan J."/>
            <person name="Park H.-J."/>
            <person name="Ramirez L."/>
            <person name="Alfaro M."/>
            <person name="Sun H."/>
            <person name="Tritt A."/>
            <person name="Yoshinaga Y."/>
            <person name="Zwiers L.-H."/>
            <person name="Turgeon B."/>
            <person name="Goodwin S."/>
            <person name="Spatafora J."/>
            <person name="Crous P."/>
            <person name="Grigoriev I."/>
        </authorList>
    </citation>
    <scope>NUCLEOTIDE SEQUENCE</scope>
    <source>
        <strain evidence="5">CBS 113389</strain>
    </source>
</reference>
<name>A0A6A6PWQ6_9PEZI</name>
<feature type="compositionally biased region" description="Polar residues" evidence="3">
    <location>
        <begin position="1"/>
        <end position="25"/>
    </location>
</feature>
<evidence type="ECO:0000313" key="5">
    <source>
        <dbReference type="EMBL" id="KAF2484186.1"/>
    </source>
</evidence>
<dbReference type="Gene3D" id="3.40.1350.10">
    <property type="match status" value="1"/>
</dbReference>
<evidence type="ECO:0000256" key="1">
    <source>
        <dbReference type="ARBA" id="ARBA00006091"/>
    </source>
</evidence>
<protein>
    <recommendedName>
        <fullName evidence="4">tRNA-splicing endonuclease subunit Sen15 domain-containing protein</fullName>
    </recommendedName>
</protein>
<dbReference type="GO" id="GO:0000213">
    <property type="term" value="F:tRNA-intron lyase activity"/>
    <property type="evidence" value="ECO:0007669"/>
    <property type="project" value="TreeGrafter"/>
</dbReference>
<sequence>MNNLTSHHTPSPTVDQSAQTNNATQGKAMGAQRDNNTPHPAPSSLQTLLNTTAPVKSCSPHLQHLALQVAHTLKFQHNWTDIRIHYNASPSPSNANPSSSPLPRPVLSGLPPARLYTHPDEQIALLQAQKAAGNAGQALAVQPQREWVLPTQLRERWTLRKFGEVFDGLGAVPGPAEGVEVFRRGEVGLGVEVEVEDVDVDVMGRDQVGLEEGERKWRLEVPKRLLLATLDDDSTVAFYIVHDGIVKPRQN</sequence>
<gene>
    <name evidence="5" type="ORF">BDY17DRAFT_123379</name>
</gene>
<dbReference type="PANTHER" id="PTHR28518:SF1">
    <property type="entry name" value="TRNA-SPLICING ENDONUCLEASE SUBUNIT SEN15"/>
    <property type="match status" value="1"/>
</dbReference>
<dbReference type="GeneID" id="54470333"/>
<evidence type="ECO:0000256" key="3">
    <source>
        <dbReference type="SAM" id="MobiDB-lite"/>
    </source>
</evidence>
<dbReference type="Pfam" id="PF09631">
    <property type="entry name" value="Sen15"/>
    <property type="match status" value="2"/>
</dbReference>
<dbReference type="InterPro" id="IPR036167">
    <property type="entry name" value="tRNA_intron_Endo_cat-like_sf"/>
</dbReference>
<evidence type="ECO:0000259" key="4">
    <source>
        <dbReference type="Pfam" id="PF09631"/>
    </source>
</evidence>
<dbReference type="RefSeq" id="XP_033590756.1">
    <property type="nucleotide sequence ID" value="XM_033729331.1"/>
</dbReference>
<proteinExistence type="inferred from homology"/>
<dbReference type="AlphaFoldDB" id="A0A6A6PWQ6"/>
<dbReference type="OrthoDB" id="10002170at2759"/>
<dbReference type="PANTHER" id="PTHR28518">
    <property type="entry name" value="TRNA-SPLICING ENDONUCLEASE SUBUNIT SEN15"/>
    <property type="match status" value="1"/>
</dbReference>
<feature type="compositionally biased region" description="Polar residues" evidence="3">
    <location>
        <begin position="33"/>
        <end position="44"/>
    </location>
</feature>
<keyword evidence="2" id="KW-0819">tRNA processing</keyword>
<evidence type="ECO:0000313" key="6">
    <source>
        <dbReference type="Proteomes" id="UP000799767"/>
    </source>
</evidence>
<dbReference type="EMBL" id="MU001634">
    <property type="protein sequence ID" value="KAF2484186.1"/>
    <property type="molecule type" value="Genomic_DNA"/>
</dbReference>
<accession>A0A6A6PWQ6</accession>
<dbReference type="SUPFAM" id="SSF53032">
    <property type="entry name" value="tRNA-intron endonuclease catalytic domain-like"/>
    <property type="match status" value="1"/>
</dbReference>
<dbReference type="InterPro" id="IPR018593">
    <property type="entry name" value="tRNA-endonuc_su_Sen15"/>
</dbReference>
<feature type="domain" description="tRNA-splicing endonuclease subunit Sen15" evidence="4">
    <location>
        <begin position="68"/>
        <end position="170"/>
    </location>
</feature>
<feature type="domain" description="tRNA-splicing endonuclease subunit Sen15" evidence="4">
    <location>
        <begin position="221"/>
        <end position="251"/>
    </location>
</feature>
<dbReference type="GO" id="GO:0000379">
    <property type="term" value="P:tRNA-type intron splice site recognition and cleavage"/>
    <property type="evidence" value="ECO:0007669"/>
    <property type="project" value="InterPro"/>
</dbReference>
<feature type="region of interest" description="Disordered" evidence="3">
    <location>
        <begin position="1"/>
        <end position="44"/>
    </location>
</feature>
<dbReference type="InterPro" id="IPR011856">
    <property type="entry name" value="tRNA_endonuc-like_dom_sf"/>
</dbReference>
<dbReference type="GO" id="GO:0003676">
    <property type="term" value="F:nucleic acid binding"/>
    <property type="evidence" value="ECO:0007669"/>
    <property type="project" value="InterPro"/>
</dbReference>
<keyword evidence="6" id="KW-1185">Reference proteome</keyword>
<comment type="similarity">
    <text evidence="1">Belongs to the SEN15 family.</text>
</comment>